<gene>
    <name evidence="4" type="ORF">UX18_C0031G0005</name>
</gene>
<dbReference type="AlphaFoldDB" id="A0A837IGI0"/>
<dbReference type="Proteomes" id="UP000034909">
    <property type="component" value="Unassembled WGS sequence"/>
</dbReference>
<name>A0A837IGI0_9BACT</name>
<evidence type="ECO:0000256" key="1">
    <source>
        <dbReference type="ARBA" id="ARBA00023002"/>
    </source>
</evidence>
<feature type="domain" description="Aldehyde dehydrogenase" evidence="3">
    <location>
        <begin position="19"/>
        <end position="88"/>
    </location>
</feature>
<dbReference type="GO" id="GO:0010133">
    <property type="term" value="P:L-proline catabolic process to L-glutamate"/>
    <property type="evidence" value="ECO:0007669"/>
    <property type="project" value="TreeGrafter"/>
</dbReference>
<dbReference type="InterPro" id="IPR015590">
    <property type="entry name" value="Aldehyde_DH_dom"/>
</dbReference>
<proteinExistence type="predicted"/>
<accession>A0A837IGI0</accession>
<feature type="non-terminal residue" evidence="4">
    <location>
        <position position="1"/>
    </location>
</feature>
<keyword evidence="1" id="KW-0560">Oxidoreductase</keyword>
<evidence type="ECO:0000256" key="2">
    <source>
        <dbReference type="ARBA" id="ARBA00023027"/>
    </source>
</evidence>
<dbReference type="Gene3D" id="3.40.309.10">
    <property type="entry name" value="Aldehyde Dehydrogenase, Chain A, domain 2"/>
    <property type="match status" value="1"/>
</dbReference>
<dbReference type="GO" id="GO:0003842">
    <property type="term" value="F:L-glutamate gamma-semialdehyde dehydrogenase activity"/>
    <property type="evidence" value="ECO:0007669"/>
    <property type="project" value="TreeGrafter"/>
</dbReference>
<dbReference type="InterPro" id="IPR016162">
    <property type="entry name" value="Ald_DH_N"/>
</dbReference>
<dbReference type="PANTHER" id="PTHR42862:SF1">
    <property type="entry name" value="DELTA-1-PYRROLINE-5-CARBOXYLATE DEHYDROGENASE 2, ISOFORM A-RELATED"/>
    <property type="match status" value="1"/>
</dbReference>
<dbReference type="InterPro" id="IPR016161">
    <property type="entry name" value="Ald_DH/histidinol_DH"/>
</dbReference>
<sequence length="109" mass="12165">SSVPQKPMRTRPILCDKTSEFGLTGAIHTSHMYEFCEALEALRYVAGNMYNHKTTGAMVGAQPFSGARQSGTNSKVGWWPNLLQWTELSTLGFTFNKPTDFAPSYLDRD</sequence>
<keyword evidence="2" id="KW-0520">NAD</keyword>
<dbReference type="EMBL" id="LCLF01000031">
    <property type="protein sequence ID" value="KKU12086.1"/>
    <property type="molecule type" value="Genomic_DNA"/>
</dbReference>
<evidence type="ECO:0000313" key="4">
    <source>
        <dbReference type="EMBL" id="KKU12086.1"/>
    </source>
</evidence>
<dbReference type="InterPro" id="IPR016163">
    <property type="entry name" value="Ald_DH_C"/>
</dbReference>
<dbReference type="Pfam" id="PF00171">
    <property type="entry name" value="Aldedh"/>
    <property type="match status" value="1"/>
</dbReference>
<evidence type="ECO:0000259" key="3">
    <source>
        <dbReference type="Pfam" id="PF00171"/>
    </source>
</evidence>
<dbReference type="PANTHER" id="PTHR42862">
    <property type="entry name" value="DELTA-1-PYRROLINE-5-CARBOXYLATE DEHYDROGENASE 1, ISOFORM A-RELATED"/>
    <property type="match status" value="1"/>
</dbReference>
<dbReference type="GO" id="GO:0009898">
    <property type="term" value="C:cytoplasmic side of plasma membrane"/>
    <property type="evidence" value="ECO:0007669"/>
    <property type="project" value="TreeGrafter"/>
</dbReference>
<dbReference type="SUPFAM" id="SSF53720">
    <property type="entry name" value="ALDH-like"/>
    <property type="match status" value="1"/>
</dbReference>
<dbReference type="Gene3D" id="3.40.605.10">
    <property type="entry name" value="Aldehyde Dehydrogenase, Chain A, domain 1"/>
    <property type="match status" value="1"/>
</dbReference>
<dbReference type="InterPro" id="IPR050485">
    <property type="entry name" value="Proline_metab_enzyme"/>
</dbReference>
<comment type="caution">
    <text evidence="4">The sequence shown here is derived from an EMBL/GenBank/DDBJ whole genome shotgun (WGS) entry which is preliminary data.</text>
</comment>
<evidence type="ECO:0000313" key="5">
    <source>
        <dbReference type="Proteomes" id="UP000034909"/>
    </source>
</evidence>
<reference evidence="4 5" key="1">
    <citation type="journal article" date="2015" name="Nature">
        <title>rRNA introns, odd ribosomes, and small enigmatic genomes across a large radiation of phyla.</title>
        <authorList>
            <person name="Brown C.T."/>
            <person name="Hug L.A."/>
            <person name="Thomas B.C."/>
            <person name="Sharon I."/>
            <person name="Castelle C.J."/>
            <person name="Singh A."/>
            <person name="Wilkins M.J."/>
            <person name="Williams K.H."/>
            <person name="Banfield J.F."/>
        </authorList>
    </citation>
    <scope>NUCLEOTIDE SEQUENCE [LARGE SCALE GENOMIC DNA]</scope>
</reference>
<organism evidence="4 5">
    <name type="scientific">Candidatus Azambacteria bacterium GW2011_GWC2_45_7b</name>
    <dbReference type="NCBI Taxonomy" id="1618621"/>
    <lineage>
        <taxon>Bacteria</taxon>
        <taxon>Candidatus Azamiibacteriota</taxon>
    </lineage>
</organism>
<protein>
    <submittedName>
        <fullName evidence="4">1-pyrroline-5-carboxylate dehydrogenase</fullName>
    </submittedName>
</protein>